<dbReference type="AlphaFoldDB" id="A0A564XWW5"/>
<evidence type="ECO:0000256" key="1">
    <source>
        <dbReference type="ARBA" id="ARBA00023054"/>
    </source>
</evidence>
<dbReference type="PANTHER" id="PTHR23157">
    <property type="entry name" value="GRIP AND COILED-COIL DOMAIN-CONTAINING PROTEIN 1"/>
    <property type="match status" value="1"/>
</dbReference>
<dbReference type="SMART" id="SM00755">
    <property type="entry name" value="Grip"/>
    <property type="match status" value="1"/>
</dbReference>
<protein>
    <recommendedName>
        <fullName evidence="3">GRIP domain-containing protein</fullName>
    </recommendedName>
</protein>
<name>A0A564XWW5_HYMDI</name>
<dbReference type="InterPro" id="IPR000237">
    <property type="entry name" value="GRIP_dom"/>
</dbReference>
<evidence type="ECO:0000313" key="5">
    <source>
        <dbReference type="Proteomes" id="UP000321570"/>
    </source>
</evidence>
<keyword evidence="5" id="KW-1185">Reference proteome</keyword>
<dbReference type="PROSITE" id="PS50913">
    <property type="entry name" value="GRIP"/>
    <property type="match status" value="1"/>
</dbReference>
<dbReference type="Proteomes" id="UP000321570">
    <property type="component" value="Unassembled WGS sequence"/>
</dbReference>
<dbReference type="Pfam" id="PF01465">
    <property type="entry name" value="GRIP"/>
    <property type="match status" value="1"/>
</dbReference>
<dbReference type="EMBL" id="CABIJS010000018">
    <property type="protein sequence ID" value="VUZ39531.1"/>
    <property type="molecule type" value="Genomic_DNA"/>
</dbReference>
<proteinExistence type="predicted"/>
<feature type="compositionally biased region" description="Polar residues" evidence="2">
    <location>
        <begin position="55"/>
        <end position="70"/>
    </location>
</feature>
<dbReference type="Gene3D" id="1.10.287.1490">
    <property type="match status" value="1"/>
</dbReference>
<evidence type="ECO:0000259" key="3">
    <source>
        <dbReference type="PROSITE" id="PS50913"/>
    </source>
</evidence>
<feature type="compositionally biased region" description="Pro residues" evidence="2">
    <location>
        <begin position="287"/>
        <end position="302"/>
    </location>
</feature>
<accession>A0A564XWW5</accession>
<gene>
    <name evidence="4" type="ORF">WMSIL1_LOCUS809</name>
</gene>
<feature type="region of interest" description="Disordered" evidence="2">
    <location>
        <begin position="53"/>
        <end position="72"/>
    </location>
</feature>
<sequence>MKSEKEKIQQELQQRITTLEKDVERRIKLVSKLKQEKEDLRIQIEAKAVEIGQLKETNSQHESSTQQTSGRVAKLEDELNSLRKTNEDLRVENENLRQTHQTQFADMREQLASVGEELKASQDKFAESQNSVQSAELECQELREVQATLQSKIVEMEKDFADRIAENASKQKQEALNEVTTLRASIDELNEVISDRNKTIRLQKQKLLELKKALGQGLRQSQGLNVTASNLSLTEVDSHNQQQQQHRNSLVSGPAGGNGISGGPSLTVDELTLPPLYAISQQTTSAAPPPPSPQEPSSPPAILPLSTEQTMSMSAPRNLSVLSPTASTASLVVTANSQHETDVINFEYMRHVLLKFLLSHDTEALQLVRAVATVLRLSKKDEFLIRQKLEERRSWFNTPVVAAKSSGQFAKMLPPS</sequence>
<dbReference type="PANTHER" id="PTHR23157:SF24">
    <property type="entry name" value="GOLGIN SUBFAMILY A MEMBER 1"/>
    <property type="match status" value="1"/>
</dbReference>
<keyword evidence="1" id="KW-0175">Coiled coil</keyword>
<evidence type="ECO:0000256" key="2">
    <source>
        <dbReference type="SAM" id="MobiDB-lite"/>
    </source>
</evidence>
<dbReference type="GO" id="GO:0005794">
    <property type="term" value="C:Golgi apparatus"/>
    <property type="evidence" value="ECO:0007669"/>
    <property type="project" value="TreeGrafter"/>
</dbReference>
<reference evidence="4 5" key="1">
    <citation type="submission" date="2019-07" db="EMBL/GenBank/DDBJ databases">
        <authorList>
            <person name="Jastrzebski P J."/>
            <person name="Paukszto L."/>
            <person name="Jastrzebski P J."/>
        </authorList>
    </citation>
    <scope>NUCLEOTIDE SEQUENCE [LARGE SCALE GENOMIC DNA]</scope>
    <source>
        <strain evidence="4 5">WMS-il1</strain>
    </source>
</reference>
<feature type="region of interest" description="Disordered" evidence="2">
    <location>
        <begin position="282"/>
        <end position="304"/>
    </location>
</feature>
<feature type="region of interest" description="Disordered" evidence="2">
    <location>
        <begin position="236"/>
        <end position="266"/>
    </location>
</feature>
<feature type="domain" description="GRIP" evidence="3">
    <location>
        <begin position="339"/>
        <end position="388"/>
    </location>
</feature>
<dbReference type="Gene3D" id="1.10.220.60">
    <property type="entry name" value="GRIP domain"/>
    <property type="match status" value="1"/>
</dbReference>
<organism evidence="4 5">
    <name type="scientific">Hymenolepis diminuta</name>
    <name type="common">Rat tapeworm</name>
    <dbReference type="NCBI Taxonomy" id="6216"/>
    <lineage>
        <taxon>Eukaryota</taxon>
        <taxon>Metazoa</taxon>
        <taxon>Spiralia</taxon>
        <taxon>Lophotrochozoa</taxon>
        <taxon>Platyhelminthes</taxon>
        <taxon>Cestoda</taxon>
        <taxon>Eucestoda</taxon>
        <taxon>Cyclophyllidea</taxon>
        <taxon>Hymenolepididae</taxon>
        <taxon>Hymenolepis</taxon>
    </lineage>
</organism>
<dbReference type="InterPro" id="IPR051952">
    <property type="entry name" value="Golgi-autophagy_related"/>
</dbReference>
<evidence type="ECO:0000313" key="4">
    <source>
        <dbReference type="EMBL" id="VUZ39531.1"/>
    </source>
</evidence>